<dbReference type="EMBL" id="JAATIQ010000272">
    <property type="protein sequence ID" value="KAF4365517.1"/>
    <property type="molecule type" value="Genomic_DNA"/>
</dbReference>
<organism evidence="1 2">
    <name type="scientific">Cannabis sativa</name>
    <name type="common">Hemp</name>
    <name type="synonym">Marijuana</name>
    <dbReference type="NCBI Taxonomy" id="3483"/>
    <lineage>
        <taxon>Eukaryota</taxon>
        <taxon>Viridiplantae</taxon>
        <taxon>Streptophyta</taxon>
        <taxon>Embryophyta</taxon>
        <taxon>Tracheophyta</taxon>
        <taxon>Spermatophyta</taxon>
        <taxon>Magnoliopsida</taxon>
        <taxon>eudicotyledons</taxon>
        <taxon>Gunneridae</taxon>
        <taxon>Pentapetalae</taxon>
        <taxon>rosids</taxon>
        <taxon>fabids</taxon>
        <taxon>Rosales</taxon>
        <taxon>Cannabaceae</taxon>
        <taxon>Cannabis</taxon>
    </lineage>
</organism>
<accession>A0A7J6F476</accession>
<protein>
    <submittedName>
        <fullName evidence="1">Uncharacterized protein</fullName>
    </submittedName>
</protein>
<comment type="caution">
    <text evidence="1">The sequence shown here is derived from an EMBL/GenBank/DDBJ whole genome shotgun (WGS) entry which is preliminary data.</text>
</comment>
<keyword evidence="2" id="KW-1185">Reference proteome</keyword>
<dbReference type="AlphaFoldDB" id="A0A7J6F476"/>
<name>A0A7J6F476_CANSA</name>
<reference evidence="1 2" key="1">
    <citation type="journal article" date="2020" name="bioRxiv">
        <title>Sequence and annotation of 42 cannabis genomes reveals extensive copy number variation in cannabinoid synthesis and pathogen resistance genes.</title>
        <authorList>
            <person name="Mckernan K.J."/>
            <person name="Helbert Y."/>
            <person name="Kane L.T."/>
            <person name="Ebling H."/>
            <person name="Zhang L."/>
            <person name="Liu B."/>
            <person name="Eaton Z."/>
            <person name="Mclaughlin S."/>
            <person name="Kingan S."/>
            <person name="Baybayan P."/>
            <person name="Concepcion G."/>
            <person name="Jordan M."/>
            <person name="Riva A."/>
            <person name="Barbazuk W."/>
            <person name="Harkins T."/>
        </authorList>
    </citation>
    <scope>NUCLEOTIDE SEQUENCE [LARGE SCALE GENOMIC DNA]</scope>
    <source>
        <strain evidence="2">cv. Jamaican Lion 4</strain>
        <tissue evidence="1">Leaf</tissue>
    </source>
</reference>
<evidence type="ECO:0000313" key="2">
    <source>
        <dbReference type="Proteomes" id="UP000583929"/>
    </source>
</evidence>
<dbReference type="Proteomes" id="UP000583929">
    <property type="component" value="Unassembled WGS sequence"/>
</dbReference>
<sequence>MALSLPATSSTAYFPDGTLKCLESMNFTALRDSMIHPGSGDVASSCLGGMSTPLEELKSLCGPSSKVNRQKLLNSNSIQEWATSRVLLNTRIVECYSNIIGSGSESPSINITTKTVIKSLQWKITTLRRH</sequence>
<evidence type="ECO:0000313" key="1">
    <source>
        <dbReference type="EMBL" id="KAF4365517.1"/>
    </source>
</evidence>
<gene>
    <name evidence="1" type="ORF">G4B88_025696</name>
</gene>
<proteinExistence type="predicted"/>